<sequence length="85" mass="9459">MSEQRHKVGDVLSNGVVITEELLEAMAKFESQGVDPEDEARINALLRQGAEENARILKDSRACRCYTEGGVRLTGAHCPMHTVYR</sequence>
<dbReference type="STRING" id="1798705.A2563_01190"/>
<organism evidence="1 2">
    <name type="scientific">Candidatus Magasanikbacteria bacterium RIFOXYD1_FULL_40_23</name>
    <dbReference type="NCBI Taxonomy" id="1798705"/>
    <lineage>
        <taxon>Bacteria</taxon>
        <taxon>Candidatus Magasanikiibacteriota</taxon>
    </lineage>
</organism>
<accession>A0A1F6PB63</accession>
<evidence type="ECO:0000313" key="1">
    <source>
        <dbReference type="EMBL" id="OGH93203.1"/>
    </source>
</evidence>
<name>A0A1F6PB63_9BACT</name>
<comment type="caution">
    <text evidence="1">The sequence shown here is derived from an EMBL/GenBank/DDBJ whole genome shotgun (WGS) entry which is preliminary data.</text>
</comment>
<evidence type="ECO:0000313" key="2">
    <source>
        <dbReference type="Proteomes" id="UP000176634"/>
    </source>
</evidence>
<dbReference type="AlphaFoldDB" id="A0A1F6PB63"/>
<proteinExistence type="predicted"/>
<reference evidence="1 2" key="1">
    <citation type="journal article" date="2016" name="Nat. Commun.">
        <title>Thousands of microbial genomes shed light on interconnected biogeochemical processes in an aquifer system.</title>
        <authorList>
            <person name="Anantharaman K."/>
            <person name="Brown C.T."/>
            <person name="Hug L.A."/>
            <person name="Sharon I."/>
            <person name="Castelle C.J."/>
            <person name="Probst A.J."/>
            <person name="Thomas B.C."/>
            <person name="Singh A."/>
            <person name="Wilkins M.J."/>
            <person name="Karaoz U."/>
            <person name="Brodie E.L."/>
            <person name="Williams K.H."/>
            <person name="Hubbard S.S."/>
            <person name="Banfield J.F."/>
        </authorList>
    </citation>
    <scope>NUCLEOTIDE SEQUENCE [LARGE SCALE GENOMIC DNA]</scope>
</reference>
<gene>
    <name evidence="1" type="ORF">A2563_01190</name>
</gene>
<protein>
    <submittedName>
        <fullName evidence="1">Uncharacterized protein</fullName>
    </submittedName>
</protein>
<dbReference type="EMBL" id="MFRA01000001">
    <property type="protein sequence ID" value="OGH93203.1"/>
    <property type="molecule type" value="Genomic_DNA"/>
</dbReference>
<dbReference type="Proteomes" id="UP000176634">
    <property type="component" value="Unassembled WGS sequence"/>
</dbReference>